<dbReference type="InterPro" id="IPR043519">
    <property type="entry name" value="NT_sf"/>
</dbReference>
<dbReference type="InterPro" id="IPR014942">
    <property type="entry name" value="AbiEii"/>
</dbReference>
<sequence>MEARSWYYTEDEADDLEELAMEASDSNLEVALLKLKAFFDTTGLNYALQGGYAMRLQGFLERKTYDLDVTTDARPPEIIDALKSNEENVNGEPIRYHEKVSQQLGVGGAVLYVDVSADTTRMFVHVDLLLAGDVLGARHISSAEDKGGYKVLSISALFDNKLTSYNSRGADKDYDDLVWMFNNKRDEIENSVRDSSEEHRYRFLDRYAEDNDDDGVTRLEEFLGL</sequence>
<dbReference type="EMBL" id="RYZI01000092">
    <property type="protein sequence ID" value="RWA11036.1"/>
    <property type="molecule type" value="Genomic_DNA"/>
</dbReference>
<comment type="caution">
    <text evidence="1">The sequence shown here is derived from an EMBL/GenBank/DDBJ whole genome shotgun (WGS) entry which is preliminary data.</text>
</comment>
<protein>
    <submittedName>
        <fullName evidence="1">Uncharacterized protein</fullName>
    </submittedName>
</protein>
<proteinExistence type="predicted"/>
<organism evidence="1 2">
    <name type="scientific">Xylaria grammica</name>
    <dbReference type="NCBI Taxonomy" id="363999"/>
    <lineage>
        <taxon>Eukaryota</taxon>
        <taxon>Fungi</taxon>
        <taxon>Dikarya</taxon>
        <taxon>Ascomycota</taxon>
        <taxon>Pezizomycotina</taxon>
        <taxon>Sordariomycetes</taxon>
        <taxon>Xylariomycetidae</taxon>
        <taxon>Xylariales</taxon>
        <taxon>Xylariaceae</taxon>
        <taxon>Xylaria</taxon>
    </lineage>
</organism>
<dbReference type="Pfam" id="PF08843">
    <property type="entry name" value="AbiEii"/>
    <property type="match status" value="1"/>
</dbReference>
<dbReference type="SUPFAM" id="SSF81301">
    <property type="entry name" value="Nucleotidyltransferase"/>
    <property type="match status" value="1"/>
</dbReference>
<dbReference type="AlphaFoldDB" id="A0A439D9K0"/>
<keyword evidence="2" id="KW-1185">Reference proteome</keyword>
<dbReference type="Proteomes" id="UP000286045">
    <property type="component" value="Unassembled WGS sequence"/>
</dbReference>
<evidence type="ECO:0000313" key="2">
    <source>
        <dbReference type="Proteomes" id="UP000286045"/>
    </source>
</evidence>
<evidence type="ECO:0000313" key="1">
    <source>
        <dbReference type="EMBL" id="RWA11036.1"/>
    </source>
</evidence>
<gene>
    <name evidence="1" type="ORF">EKO27_g4050</name>
</gene>
<accession>A0A439D9K0</accession>
<dbReference type="Gene3D" id="3.30.460.40">
    <property type="match status" value="1"/>
</dbReference>
<name>A0A439D9K0_9PEZI</name>
<reference evidence="1 2" key="1">
    <citation type="submission" date="2018-12" db="EMBL/GenBank/DDBJ databases">
        <title>Draft genome sequence of Xylaria grammica IHI A82.</title>
        <authorList>
            <person name="Buettner E."/>
            <person name="Kellner H."/>
        </authorList>
    </citation>
    <scope>NUCLEOTIDE SEQUENCE [LARGE SCALE GENOMIC DNA]</scope>
    <source>
        <strain evidence="1 2">IHI A82</strain>
    </source>
</reference>